<feature type="transmembrane region" description="Helical" evidence="7">
    <location>
        <begin position="69"/>
        <end position="90"/>
    </location>
</feature>
<feature type="transmembrane region" description="Helical" evidence="7">
    <location>
        <begin position="219"/>
        <end position="238"/>
    </location>
</feature>
<evidence type="ECO:0000256" key="1">
    <source>
        <dbReference type="ARBA" id="ARBA00004651"/>
    </source>
</evidence>
<keyword evidence="3" id="KW-1003">Cell membrane</keyword>
<dbReference type="Pfam" id="PF00892">
    <property type="entry name" value="EamA"/>
    <property type="match status" value="2"/>
</dbReference>
<evidence type="ECO:0000259" key="8">
    <source>
        <dbReference type="Pfam" id="PF00892"/>
    </source>
</evidence>
<feature type="transmembrane region" description="Helical" evidence="7">
    <location>
        <begin position="102"/>
        <end position="123"/>
    </location>
</feature>
<evidence type="ECO:0000256" key="6">
    <source>
        <dbReference type="ARBA" id="ARBA00023136"/>
    </source>
</evidence>
<feature type="transmembrane region" description="Helical" evidence="7">
    <location>
        <begin position="129"/>
        <end position="151"/>
    </location>
</feature>
<dbReference type="EMBL" id="ATAE01000025">
    <property type="protein sequence ID" value="ERN53405.1"/>
    <property type="molecule type" value="Genomic_DNA"/>
</dbReference>
<keyword evidence="6 7" id="KW-0472">Membrane</keyword>
<evidence type="ECO:0000256" key="4">
    <source>
        <dbReference type="ARBA" id="ARBA00022692"/>
    </source>
</evidence>
<evidence type="ECO:0000256" key="3">
    <source>
        <dbReference type="ARBA" id="ARBA00022475"/>
    </source>
</evidence>
<feature type="transmembrane region" description="Helical" evidence="7">
    <location>
        <begin position="285"/>
        <end position="302"/>
    </location>
</feature>
<dbReference type="InterPro" id="IPR050638">
    <property type="entry name" value="AA-Vitamin_Transporters"/>
</dbReference>
<dbReference type="Proteomes" id="UP000017170">
    <property type="component" value="Unassembled WGS sequence"/>
</dbReference>
<dbReference type="Gene3D" id="1.10.3730.20">
    <property type="match status" value="1"/>
</dbReference>
<feature type="domain" description="EamA" evidence="8">
    <location>
        <begin position="190"/>
        <end position="323"/>
    </location>
</feature>
<dbReference type="InterPro" id="IPR037185">
    <property type="entry name" value="EmrE-like"/>
</dbReference>
<feature type="transmembrane region" description="Helical" evidence="7">
    <location>
        <begin position="189"/>
        <end position="207"/>
    </location>
</feature>
<evidence type="ECO:0000256" key="2">
    <source>
        <dbReference type="ARBA" id="ARBA00007362"/>
    </source>
</evidence>
<comment type="similarity">
    <text evidence="2">Belongs to the EamA transporter family.</text>
</comment>
<feature type="transmembrane region" description="Helical" evidence="7">
    <location>
        <begin position="38"/>
        <end position="63"/>
    </location>
</feature>
<keyword evidence="5 7" id="KW-1133">Transmembrane helix</keyword>
<keyword evidence="4 7" id="KW-0812">Transmembrane</keyword>
<evidence type="ECO:0000256" key="7">
    <source>
        <dbReference type="SAM" id="Phobius"/>
    </source>
</evidence>
<dbReference type="PATRIC" id="fig|1188261.3.peg.1767"/>
<comment type="subcellular location">
    <subcellularLocation>
        <location evidence="1">Cell membrane</location>
        <topology evidence="1">Multi-pass membrane protein</topology>
    </subcellularLocation>
</comment>
<feature type="transmembrane region" description="Helical" evidence="7">
    <location>
        <begin position="163"/>
        <end position="183"/>
    </location>
</feature>
<comment type="caution">
    <text evidence="9">The sequence shown here is derived from an EMBL/GenBank/DDBJ whole genome shotgun (WGS) entry which is preliminary data.</text>
</comment>
<sequence>MSLGNKRFFLRNLLFRFAKKRSTMREKKEGHKVERKKLWLIYGMLTLATATWGSAFIAGKFAIESFEPATIAFLRFLGAAILLFPIMWFFEKNRPKPTIKDWGMFALLGLTGIAIYNICFFLASKHAPVIKSSLFIAANPMLIVLLSGLFLKEVITKKQIIGLFLALTGVVLIVTEGNAGVITQFQFEMIDLVLLGAVITWALYSVLGRVVLKKYSPIVSTTYAVAFGTFFLLPFSLVEQPWNAIGTATPAAWLSIAHMSVLVTVVSFILYYYGIQQIGAARASIFINVMPLSAVIMATIFLGETFTASSMIGALFVLSGVYVGTYVHKKRIKRLRHAS</sequence>
<evidence type="ECO:0000313" key="9">
    <source>
        <dbReference type="EMBL" id="ERN53405.1"/>
    </source>
</evidence>
<dbReference type="AlphaFoldDB" id="U6SR87"/>
<dbReference type="PANTHER" id="PTHR32322">
    <property type="entry name" value="INNER MEMBRANE TRANSPORTER"/>
    <property type="match status" value="1"/>
</dbReference>
<evidence type="ECO:0000313" key="10">
    <source>
        <dbReference type="Proteomes" id="UP000017170"/>
    </source>
</evidence>
<feature type="domain" description="EamA" evidence="8">
    <location>
        <begin position="43"/>
        <end position="175"/>
    </location>
</feature>
<feature type="transmembrane region" description="Helical" evidence="7">
    <location>
        <begin position="308"/>
        <end position="327"/>
    </location>
</feature>
<dbReference type="InterPro" id="IPR000620">
    <property type="entry name" value="EamA_dom"/>
</dbReference>
<gene>
    <name evidence="9" type="ORF">A33I_11640</name>
</gene>
<evidence type="ECO:0000256" key="5">
    <source>
        <dbReference type="ARBA" id="ARBA00022989"/>
    </source>
</evidence>
<feature type="transmembrane region" description="Helical" evidence="7">
    <location>
        <begin position="250"/>
        <end position="273"/>
    </location>
</feature>
<dbReference type="SUPFAM" id="SSF103481">
    <property type="entry name" value="Multidrug resistance efflux transporter EmrE"/>
    <property type="match status" value="2"/>
</dbReference>
<dbReference type="PANTHER" id="PTHR32322:SF18">
    <property type="entry name" value="S-ADENOSYLMETHIONINE_S-ADENOSYLHOMOCYSTEINE TRANSPORTER"/>
    <property type="match status" value="1"/>
</dbReference>
<dbReference type="GO" id="GO:0005886">
    <property type="term" value="C:plasma membrane"/>
    <property type="evidence" value="ECO:0007669"/>
    <property type="project" value="UniProtKB-SubCell"/>
</dbReference>
<name>U6SR87_9BACI</name>
<organism evidence="9 10">
    <name type="scientific">Alkalihalophilus marmarensis DSM 21297</name>
    <dbReference type="NCBI Taxonomy" id="1188261"/>
    <lineage>
        <taxon>Bacteria</taxon>
        <taxon>Bacillati</taxon>
        <taxon>Bacillota</taxon>
        <taxon>Bacilli</taxon>
        <taxon>Bacillales</taxon>
        <taxon>Bacillaceae</taxon>
        <taxon>Alkalihalophilus</taxon>
    </lineage>
</organism>
<proteinExistence type="inferred from homology"/>
<protein>
    <submittedName>
        <fullName evidence="9">Multidrug transporter</fullName>
    </submittedName>
</protein>
<reference evidence="9 10" key="1">
    <citation type="journal article" date="2013" name="Genome Announc.">
        <title>Genome Sequence of the Extreme Obligate Alkaliphile Bacillus marmarensis Strain DSM 21297.</title>
        <authorList>
            <person name="Wernick D.G."/>
            <person name="Choi K.Y."/>
            <person name="Tat C.A."/>
            <person name="Lafontaine Rivera J.G."/>
            <person name="Liao J.C."/>
        </authorList>
    </citation>
    <scope>NUCLEOTIDE SEQUENCE [LARGE SCALE GENOMIC DNA]</scope>
    <source>
        <strain evidence="9 10">DSM 21297</strain>
    </source>
</reference>
<accession>U6SR87</accession>
<keyword evidence="10" id="KW-1185">Reference proteome</keyword>